<keyword evidence="5" id="KW-1185">Reference proteome</keyword>
<evidence type="ECO:0000259" key="3">
    <source>
        <dbReference type="Pfam" id="PF01261"/>
    </source>
</evidence>
<protein>
    <submittedName>
        <fullName evidence="4">Xylose isomerase</fullName>
    </submittedName>
</protein>
<evidence type="ECO:0000256" key="1">
    <source>
        <dbReference type="ARBA" id="ARBA00023277"/>
    </source>
</evidence>
<dbReference type="RefSeq" id="WP_229734659.1">
    <property type="nucleotide sequence ID" value="NZ_AXCY01000050.1"/>
</dbReference>
<name>A0A0A0BS03_9CELL</name>
<dbReference type="InterPro" id="IPR036237">
    <property type="entry name" value="Xyl_isomerase-like_sf"/>
</dbReference>
<dbReference type="Gene3D" id="3.20.20.150">
    <property type="entry name" value="Divalent-metal-dependent TIM barrel enzymes"/>
    <property type="match status" value="1"/>
</dbReference>
<gene>
    <name evidence="4" type="ORF">N868_12840</name>
</gene>
<evidence type="ECO:0000313" key="5">
    <source>
        <dbReference type="Proteomes" id="UP000029839"/>
    </source>
</evidence>
<dbReference type="AlphaFoldDB" id="A0A0A0BS03"/>
<dbReference type="PANTHER" id="PTHR12110">
    <property type="entry name" value="HYDROXYPYRUVATE ISOMERASE"/>
    <property type="match status" value="1"/>
</dbReference>
<keyword evidence="1" id="KW-0119">Carbohydrate metabolism</keyword>
<dbReference type="PANTHER" id="PTHR12110:SF52">
    <property type="entry name" value="XYLOSE ISOMERASE"/>
    <property type="match status" value="1"/>
</dbReference>
<organism evidence="4 5">
    <name type="scientific">Cellulomonas carbonis T26</name>
    <dbReference type="NCBI Taxonomy" id="947969"/>
    <lineage>
        <taxon>Bacteria</taxon>
        <taxon>Bacillati</taxon>
        <taxon>Actinomycetota</taxon>
        <taxon>Actinomycetes</taxon>
        <taxon>Micrococcales</taxon>
        <taxon>Cellulomonadaceae</taxon>
        <taxon>Cellulomonas</taxon>
    </lineage>
</organism>
<sequence>MTPPPPGRPPVPPPGPSAGRAPAARPTLAYGTNGMADHRLADAVALLADLGYGGVALTLDHQHLDPFADDLATRTRDVARLLDRHGMRVVVETGARYLLDPRRKHEPTLVSAEGRGRRVDLLRRAVAVARDLGAEVVHLWSGVLPAGTSPEDGWERLVEGVTQVLPDAERAGVVLGFEPEPGMLVERADDVVTLRRLLGDPPSLAATLDLGHLRCVEDAEPPEVVRGHGAHVVHVQVDDMRRGVHEHLELGEGEVDLPPLLAALLDVGYQGLLSVELPRHSHAAAAVAGRSFRALDAALRAALCETRMLRTRPEVPA</sequence>
<accession>A0A0A0BS03</accession>
<dbReference type="EMBL" id="AXCY01000050">
    <property type="protein sequence ID" value="KGM10447.1"/>
    <property type="molecule type" value="Genomic_DNA"/>
</dbReference>
<reference evidence="4 5" key="1">
    <citation type="submission" date="2013-08" db="EMBL/GenBank/DDBJ databases">
        <title>Genome sequencing of Cellulomonas carbonis T26.</title>
        <authorList>
            <person name="Chen F."/>
            <person name="Li Y."/>
            <person name="Wang G."/>
        </authorList>
    </citation>
    <scope>NUCLEOTIDE SEQUENCE [LARGE SCALE GENOMIC DNA]</scope>
    <source>
        <strain evidence="4 5">T26</strain>
    </source>
</reference>
<feature type="region of interest" description="Disordered" evidence="2">
    <location>
        <begin position="1"/>
        <end position="25"/>
    </location>
</feature>
<evidence type="ECO:0000313" key="4">
    <source>
        <dbReference type="EMBL" id="KGM10447.1"/>
    </source>
</evidence>
<dbReference type="InterPro" id="IPR050312">
    <property type="entry name" value="IolE/XylAMocC-like"/>
</dbReference>
<feature type="domain" description="Xylose isomerase-like TIM barrel" evidence="3">
    <location>
        <begin position="44"/>
        <end position="295"/>
    </location>
</feature>
<keyword evidence="4" id="KW-0413">Isomerase</keyword>
<reference evidence="4 5" key="2">
    <citation type="journal article" date="2015" name="Stand. Genomic Sci.">
        <title>Draft genome sequence of Cellulomonas carbonis T26(T) and comparative analysis of six Cellulomonas genomes.</title>
        <authorList>
            <person name="Zhuang W."/>
            <person name="Zhang S."/>
            <person name="Xia X."/>
            <person name="Wang G."/>
        </authorList>
    </citation>
    <scope>NUCLEOTIDE SEQUENCE [LARGE SCALE GENOMIC DNA]</scope>
    <source>
        <strain evidence="4 5">T26</strain>
    </source>
</reference>
<dbReference type="InterPro" id="IPR013022">
    <property type="entry name" value="Xyl_isomerase-like_TIM-brl"/>
</dbReference>
<dbReference type="Pfam" id="PF01261">
    <property type="entry name" value="AP_endonuc_2"/>
    <property type="match status" value="1"/>
</dbReference>
<dbReference type="GO" id="GO:0016853">
    <property type="term" value="F:isomerase activity"/>
    <property type="evidence" value="ECO:0007669"/>
    <property type="project" value="UniProtKB-KW"/>
</dbReference>
<dbReference type="SUPFAM" id="SSF51658">
    <property type="entry name" value="Xylose isomerase-like"/>
    <property type="match status" value="1"/>
</dbReference>
<proteinExistence type="predicted"/>
<feature type="compositionally biased region" description="Pro residues" evidence="2">
    <location>
        <begin position="1"/>
        <end position="16"/>
    </location>
</feature>
<evidence type="ECO:0000256" key="2">
    <source>
        <dbReference type="SAM" id="MobiDB-lite"/>
    </source>
</evidence>
<comment type="caution">
    <text evidence="4">The sequence shown here is derived from an EMBL/GenBank/DDBJ whole genome shotgun (WGS) entry which is preliminary data.</text>
</comment>
<dbReference type="Proteomes" id="UP000029839">
    <property type="component" value="Unassembled WGS sequence"/>
</dbReference>